<dbReference type="EMBL" id="CP011026">
    <property type="protein sequence ID" value="ATC88838.1"/>
    <property type="molecule type" value="Genomic_DNA"/>
</dbReference>
<evidence type="ECO:0000313" key="2">
    <source>
        <dbReference type="Proteomes" id="UP000016505"/>
    </source>
</evidence>
<dbReference type="RefSeq" id="WP_024605160.1">
    <property type="nucleotide sequence ID" value="NZ_CP011026.1"/>
</dbReference>
<evidence type="ECO:0000313" key="1">
    <source>
        <dbReference type="EMBL" id="ATC88838.1"/>
    </source>
</evidence>
<organism evidence="1 2">
    <name type="scientific">Pseudoalteromonas arctica A 37-1-2</name>
    <dbReference type="NCBI Taxonomy" id="1117313"/>
    <lineage>
        <taxon>Bacteria</taxon>
        <taxon>Pseudomonadati</taxon>
        <taxon>Pseudomonadota</taxon>
        <taxon>Gammaproteobacteria</taxon>
        <taxon>Alteromonadales</taxon>
        <taxon>Pseudoalteromonadaceae</taxon>
        <taxon>Pseudoalteromonas</taxon>
    </lineage>
</organism>
<dbReference type="OrthoDB" id="6313817at2"/>
<gene>
    <name evidence="1" type="ORF">PARC_b0663</name>
</gene>
<sequence length="124" mass="13735">MKTVFTVILSIILIGYYLTAKASHFSSKKNTEVNTYSDIYFKLETSSVNINEIIAGATDFALTMCADKAYQEALGNTVASCNSQFEESKNVCSKHIMKNVKPHYTDKATVTLLTERFIKCVSAA</sequence>
<accession>A0A290S9L8</accession>
<dbReference type="AlphaFoldDB" id="A0A290S9L8"/>
<proteinExistence type="predicted"/>
<protein>
    <submittedName>
        <fullName evidence="1">Uncharacterized protein</fullName>
    </submittedName>
</protein>
<name>A0A290S9L8_9GAMM</name>
<dbReference type="KEGG" id="part:PARC_b0663"/>
<dbReference type="Proteomes" id="UP000016505">
    <property type="component" value="Chromosome II"/>
</dbReference>
<reference evidence="1 2" key="1">
    <citation type="journal article" date="2012" name="J. Bacteriol.">
        <title>Genome sequences of type strains of seven species of the marine bacterium Pseudoalteromonas.</title>
        <authorList>
            <person name="Xie B.B."/>
            <person name="Shu Y.L."/>
            <person name="Qin Q.L."/>
            <person name="Rong J.C."/>
            <person name="Zhang X.Y."/>
            <person name="Chen X.L."/>
            <person name="Shi M."/>
            <person name="He H.L."/>
            <person name="Zhou B.C."/>
            <person name="Zhang Y.Z."/>
        </authorList>
    </citation>
    <scope>NUCLEOTIDE SEQUENCE [LARGE SCALE GENOMIC DNA]</scope>
    <source>
        <strain evidence="1 2">A 37-1-2</strain>
    </source>
</reference>